<evidence type="ECO:0000259" key="10">
    <source>
        <dbReference type="Pfam" id="PF07730"/>
    </source>
</evidence>
<keyword evidence="8" id="KW-0902">Two-component regulatory system</keyword>
<dbReference type="GO" id="GO:0016020">
    <property type="term" value="C:membrane"/>
    <property type="evidence" value="ECO:0007669"/>
    <property type="project" value="InterPro"/>
</dbReference>
<dbReference type="PANTHER" id="PTHR24421">
    <property type="entry name" value="NITRATE/NITRITE SENSOR PROTEIN NARX-RELATED"/>
    <property type="match status" value="1"/>
</dbReference>
<keyword evidence="5" id="KW-0547">Nucleotide-binding</keyword>
<name>A0AAN0K5P2_9ACTN</name>
<dbReference type="GO" id="GO:0005524">
    <property type="term" value="F:ATP binding"/>
    <property type="evidence" value="ECO:0007669"/>
    <property type="project" value="UniProtKB-KW"/>
</dbReference>
<dbReference type="Gene3D" id="1.20.5.1930">
    <property type="match status" value="1"/>
</dbReference>
<evidence type="ECO:0000313" key="12">
    <source>
        <dbReference type="Proteomes" id="UP001431656"/>
    </source>
</evidence>
<dbReference type="GO" id="GO:0000155">
    <property type="term" value="F:phosphorelay sensor kinase activity"/>
    <property type="evidence" value="ECO:0007669"/>
    <property type="project" value="InterPro"/>
</dbReference>
<keyword evidence="12" id="KW-1185">Reference proteome</keyword>
<dbReference type="Pfam" id="PF07730">
    <property type="entry name" value="HisKA_3"/>
    <property type="match status" value="1"/>
</dbReference>
<evidence type="ECO:0000256" key="2">
    <source>
        <dbReference type="ARBA" id="ARBA00012438"/>
    </source>
</evidence>
<feature type="domain" description="Histidine kinase/HSP90-like ATPase" evidence="9">
    <location>
        <begin position="148"/>
        <end position="224"/>
    </location>
</feature>
<dbReference type="AlphaFoldDB" id="A0AAN0K5P2"/>
<evidence type="ECO:0000256" key="8">
    <source>
        <dbReference type="ARBA" id="ARBA00023012"/>
    </source>
</evidence>
<evidence type="ECO:0000313" key="11">
    <source>
        <dbReference type="EMBL" id="BEH00805.1"/>
    </source>
</evidence>
<dbReference type="RefSeq" id="WP_286268453.1">
    <property type="nucleotide sequence ID" value="NZ_AP028056.1"/>
</dbReference>
<dbReference type="Proteomes" id="UP001431656">
    <property type="component" value="Chromosome"/>
</dbReference>
<sequence length="235" mass="24640">MRRHSQQVSHEDQAAQTIAALTASRRAIVDAYEVERHRIERDLHDGTQQYLVAAAMMIGEARLSATVASDPELAERLSEAQAAIQRGLDALRVTVRGIHPQILTEQGLAAALADVAEAAATQVRIVCPNPLPAIPEGVLATAYFFACEAIANAAKHAPRAEVSVLLTADELLRVSVVDSGPGGARFAAGHGLAGMRERLAAVGGELTISSPMGGPTQVLASIPLLLQRGEPGVTL</sequence>
<accession>A0AAN0K5P2</accession>
<dbReference type="InterPro" id="IPR036890">
    <property type="entry name" value="HATPase_C_sf"/>
</dbReference>
<evidence type="ECO:0000256" key="1">
    <source>
        <dbReference type="ARBA" id="ARBA00000085"/>
    </source>
</evidence>
<dbReference type="InterPro" id="IPR011712">
    <property type="entry name" value="Sig_transdc_His_kin_sub3_dim/P"/>
</dbReference>
<keyword evidence="7" id="KW-0067">ATP-binding</keyword>
<dbReference type="EMBL" id="AP028056">
    <property type="protein sequence ID" value="BEH00805.1"/>
    <property type="molecule type" value="Genomic_DNA"/>
</dbReference>
<keyword evidence="3" id="KW-0597">Phosphoprotein</keyword>
<evidence type="ECO:0000259" key="9">
    <source>
        <dbReference type="Pfam" id="PF02518"/>
    </source>
</evidence>
<dbReference type="SUPFAM" id="SSF55874">
    <property type="entry name" value="ATPase domain of HSP90 chaperone/DNA topoisomerase II/histidine kinase"/>
    <property type="match status" value="1"/>
</dbReference>
<dbReference type="GO" id="GO:0046983">
    <property type="term" value="F:protein dimerization activity"/>
    <property type="evidence" value="ECO:0007669"/>
    <property type="project" value="InterPro"/>
</dbReference>
<evidence type="ECO:0000256" key="3">
    <source>
        <dbReference type="ARBA" id="ARBA00022553"/>
    </source>
</evidence>
<dbReference type="KEGG" id="broo:brsh051_00860"/>
<reference evidence="11" key="1">
    <citation type="journal article" date="2024" name="Int. J. Syst. Evol. Microbiol.">
        <title>Brooklawnia propionicigenes sp. nov., a facultatively anaerobic, propionate-producing bacterium isolated from a methanogenic reactor treating waste from cattle farms.</title>
        <authorList>
            <person name="Akita Y."/>
            <person name="Ueki A."/>
            <person name="Tonouchi A."/>
            <person name="Sugawara Y."/>
            <person name="Honma S."/>
            <person name="Kaku N."/>
            <person name="Ueki K."/>
        </authorList>
    </citation>
    <scope>NUCLEOTIDE SEQUENCE</scope>
    <source>
        <strain evidence="11">SH051</strain>
    </source>
</reference>
<feature type="domain" description="Signal transduction histidine kinase subgroup 3 dimerisation and phosphoacceptor" evidence="10">
    <location>
        <begin position="35"/>
        <end position="101"/>
    </location>
</feature>
<evidence type="ECO:0000256" key="5">
    <source>
        <dbReference type="ARBA" id="ARBA00022741"/>
    </source>
</evidence>
<dbReference type="Gene3D" id="3.30.565.10">
    <property type="entry name" value="Histidine kinase-like ATPase, C-terminal domain"/>
    <property type="match status" value="1"/>
</dbReference>
<dbReference type="InterPro" id="IPR003594">
    <property type="entry name" value="HATPase_dom"/>
</dbReference>
<proteinExistence type="predicted"/>
<evidence type="ECO:0000256" key="4">
    <source>
        <dbReference type="ARBA" id="ARBA00022679"/>
    </source>
</evidence>
<dbReference type="InterPro" id="IPR050482">
    <property type="entry name" value="Sensor_HK_TwoCompSys"/>
</dbReference>
<dbReference type="EC" id="2.7.13.3" evidence="2"/>
<evidence type="ECO:0000256" key="6">
    <source>
        <dbReference type="ARBA" id="ARBA00022777"/>
    </source>
</evidence>
<dbReference type="Pfam" id="PF02518">
    <property type="entry name" value="HATPase_c"/>
    <property type="match status" value="1"/>
</dbReference>
<gene>
    <name evidence="11" type="ORF">brsh051_00860</name>
</gene>
<evidence type="ECO:0000256" key="7">
    <source>
        <dbReference type="ARBA" id="ARBA00022840"/>
    </source>
</evidence>
<organism evidence="11 12">
    <name type="scientific">Brooklawnia propionicigenes</name>
    <dbReference type="NCBI Taxonomy" id="3041175"/>
    <lineage>
        <taxon>Bacteria</taxon>
        <taxon>Bacillati</taxon>
        <taxon>Actinomycetota</taxon>
        <taxon>Actinomycetes</taxon>
        <taxon>Propionibacteriales</taxon>
        <taxon>Propionibacteriaceae</taxon>
        <taxon>Brooklawnia</taxon>
    </lineage>
</organism>
<keyword evidence="6" id="KW-0418">Kinase</keyword>
<protein>
    <recommendedName>
        <fullName evidence="2">histidine kinase</fullName>
        <ecNumber evidence="2">2.7.13.3</ecNumber>
    </recommendedName>
</protein>
<comment type="catalytic activity">
    <reaction evidence="1">
        <text>ATP + protein L-histidine = ADP + protein N-phospho-L-histidine.</text>
        <dbReference type="EC" id="2.7.13.3"/>
    </reaction>
</comment>
<dbReference type="CDD" id="cd16917">
    <property type="entry name" value="HATPase_UhpB-NarQ-NarX-like"/>
    <property type="match status" value="1"/>
</dbReference>
<keyword evidence="4" id="KW-0808">Transferase</keyword>
<dbReference type="PANTHER" id="PTHR24421:SF10">
    <property type="entry name" value="NITRATE_NITRITE SENSOR PROTEIN NARQ"/>
    <property type="match status" value="1"/>
</dbReference>